<evidence type="ECO:0000256" key="10">
    <source>
        <dbReference type="SAM" id="Coils"/>
    </source>
</evidence>
<dbReference type="FunFam" id="1.10.510.10:FF:000087">
    <property type="entry name" value="Mitogen-activated protein kinase kinase kinase 12"/>
    <property type="match status" value="1"/>
</dbReference>
<dbReference type="PANTHER" id="PTHR44329:SF304">
    <property type="entry name" value="MITOGEN-ACTIVATED PROTEIN KINASE KINASE KINASE 13-LIKE ISOFORM X1"/>
    <property type="match status" value="1"/>
</dbReference>
<dbReference type="SUPFAM" id="SSF56112">
    <property type="entry name" value="Protein kinase-like (PK-like)"/>
    <property type="match status" value="1"/>
</dbReference>
<feature type="compositionally biased region" description="Basic residues" evidence="11">
    <location>
        <begin position="726"/>
        <end position="738"/>
    </location>
</feature>
<feature type="coiled-coil region" evidence="10">
    <location>
        <begin position="487"/>
        <end position="552"/>
    </location>
</feature>
<evidence type="ECO:0000259" key="12">
    <source>
        <dbReference type="PROSITE" id="PS50011"/>
    </source>
</evidence>
<keyword evidence="14" id="KW-1185">Reference proteome</keyword>
<dbReference type="PROSITE" id="PS50011">
    <property type="entry name" value="PROTEIN_KINASE_DOM"/>
    <property type="match status" value="1"/>
</dbReference>
<dbReference type="Gene3D" id="1.10.510.10">
    <property type="entry name" value="Transferase(Phosphotransferase) domain 1"/>
    <property type="match status" value="1"/>
</dbReference>
<keyword evidence="5" id="KW-0547">Nucleotide-binding</keyword>
<dbReference type="PROSITE" id="PS00108">
    <property type="entry name" value="PROTEIN_KINASE_ST"/>
    <property type="match status" value="1"/>
</dbReference>
<keyword evidence="10" id="KW-0175">Coiled coil</keyword>
<dbReference type="SMART" id="SM00220">
    <property type="entry name" value="S_TKc"/>
    <property type="match status" value="1"/>
</dbReference>
<keyword evidence="7" id="KW-0067">ATP-binding</keyword>
<evidence type="ECO:0000256" key="2">
    <source>
        <dbReference type="ARBA" id="ARBA00012406"/>
    </source>
</evidence>
<feature type="region of interest" description="Disordered" evidence="11">
    <location>
        <begin position="797"/>
        <end position="831"/>
    </location>
</feature>
<dbReference type="InterPro" id="IPR008271">
    <property type="entry name" value="Ser/Thr_kinase_AS"/>
</dbReference>
<keyword evidence="4" id="KW-0808">Transferase</keyword>
<dbReference type="InterPro" id="IPR001245">
    <property type="entry name" value="Ser-Thr/Tyr_kinase_cat_dom"/>
</dbReference>
<evidence type="ECO:0000256" key="4">
    <source>
        <dbReference type="ARBA" id="ARBA00022679"/>
    </source>
</evidence>
<feature type="region of interest" description="Disordered" evidence="11">
    <location>
        <begin position="1148"/>
        <end position="1170"/>
    </location>
</feature>
<feature type="compositionally biased region" description="Polar residues" evidence="11">
    <location>
        <begin position="1097"/>
        <end position="1111"/>
    </location>
</feature>
<dbReference type="PANTHER" id="PTHR44329">
    <property type="entry name" value="SERINE/THREONINE-PROTEIN KINASE TNNI3K-RELATED"/>
    <property type="match status" value="1"/>
</dbReference>
<feature type="compositionally biased region" description="Basic and acidic residues" evidence="11">
    <location>
        <begin position="1019"/>
        <end position="1029"/>
    </location>
</feature>
<dbReference type="InterPro" id="IPR011009">
    <property type="entry name" value="Kinase-like_dom_sf"/>
</dbReference>
<keyword evidence="3" id="KW-0723">Serine/threonine-protein kinase</keyword>
<dbReference type="InterPro" id="IPR000719">
    <property type="entry name" value="Prot_kinase_dom"/>
</dbReference>
<keyword evidence="6" id="KW-0418">Kinase</keyword>
<dbReference type="EC" id="2.7.11.25" evidence="2"/>
<sequence>MCNEPGDSRGFTSNNSVPIVTFLSNGVGHADSFDRMESLNGNLDLDCSTLMDHERSSTHLLSLNVSNSTDQVVISPSKKFEKVSMKELKEVLPSQSSVLDKVMLVQSRCAEVNSGFCDRSTHEKRVRAASTEVVLNRIDKVEILESSPTENISLLERFLGCIQPLARWWSKTDKQDQTSTESEVPWEVPFESISNPEWLGSGAQGVVFRGQFRGETIAFKKVNNKADTEIRHLRSLRHPNIVQFKGVCVEPRCYCILMEYCPYGQLYEMLHSGREVQPYHVTDWAKQIALGMQYLHTNKIIHRDLKSPNVLIGENDVLKISDFGVSREWNETSVKMSFAGTVAWMAPEVIRNEPCSLKVDVWSYGVLLWELLTCEIPYHNVDSTAIIWGVGSENLRLPIPATCPTEFRILIRMCWNAKPRNRPNFRQIMSHLDLACNDLLQLSNGDFNAMQQLWKEEIALHFQDQRIAEEGQGKLDVVLLRRRREELRHAQDIRRHYEDKLERVNDLCTDMQLLLEEYEEQCKRAKTEKAHYEQMNNELKQMQTKMRMQEFQHSLEHTWSLSKMELLRKLSTALLSERATGFPFTQNVLHVAASRSMDALNQFDRFGKSRADIAPSLWSDRTKLARLPGKRKVRCPICGSVVRSVEWPAKMKRSNAAAGTTDWNAFFQLLNQCLDLKATYKCFRSKRMCGSMDELHPGSVAPPSYEYVMATEWFRPGSKEQGGTNSKHRNASRNRHGRTPVPITQKYRFVANSRTSSPQQGRSYPFLKSQTMDFASHSLTASSSGFSSVGIPVLTPPIRIRRGGTNRPMHGSRTSSLDFRSTTPQRHVQTNDNKASHVIEFGSFSTEHQGESDIQTLCSVSNDSNNLNSRTPPGARSQDSVLDSCCTMVAETETCAPSESPVDNVYPNFSRRHFSQDSLFGPCNGSRLQGRRRHICSESSPQEVIHGSWSSSDEADCPLNSHPKLDYDADDMCGTQLSQSLTSGLSHLTVVAASSVQEKIAKHSVSMETTGSLPNVHTKNGDDERSASKYDFTESATYKTSLDTQDNEAVFTKNAIESTRPDSQYPLLCQVSPLWPTGKRKRERSLLALATGPPKPQVSTTVPSNALSVQDSRPVPPRPEKLQLDPRETVFREYGVQLRLEPGRRHLRVQKQTEEQSATAGQDLTPQISSDEAKFVRRRSSSFCAASSSSPSTTSADTHTHLSTENLALELRQHMLDSLSDKEHHVRRVRSRLRKDQRCPDSLAVPSFLRQPNALTTASAEIPDPTMPDKQNAVLRRLSLGPLGRSLFGHLDRASISILFPNSTTTTTGLISSITEAELDLSEFSDDVAREISDIRHSVNMGWTAETEEDCDSSPGPVGPSCVSAPCSPNQFGSDVPPIEPRLVDQRDNSDGCLDLILTPRTIRNESTSEEPQTGSDWRRSTR</sequence>
<dbReference type="InterPro" id="IPR051681">
    <property type="entry name" value="Ser/Thr_Kinases-Pseudokinases"/>
</dbReference>
<comment type="caution">
    <text evidence="13">The sequence shown here is derived from an EMBL/GenBank/DDBJ whole genome shotgun (WGS) entry which is preliminary data.</text>
</comment>
<evidence type="ECO:0000313" key="13">
    <source>
        <dbReference type="EMBL" id="THD27813.1"/>
    </source>
</evidence>
<evidence type="ECO:0000256" key="8">
    <source>
        <dbReference type="ARBA" id="ARBA00047559"/>
    </source>
</evidence>
<proteinExistence type="inferred from homology"/>
<comment type="catalytic activity">
    <reaction evidence="9">
        <text>L-seryl-[protein] + ATP = O-phospho-L-seryl-[protein] + ADP + H(+)</text>
        <dbReference type="Rhea" id="RHEA:17989"/>
        <dbReference type="Rhea" id="RHEA-COMP:9863"/>
        <dbReference type="Rhea" id="RHEA-COMP:11604"/>
        <dbReference type="ChEBI" id="CHEBI:15378"/>
        <dbReference type="ChEBI" id="CHEBI:29999"/>
        <dbReference type="ChEBI" id="CHEBI:30616"/>
        <dbReference type="ChEBI" id="CHEBI:83421"/>
        <dbReference type="ChEBI" id="CHEBI:456216"/>
        <dbReference type="EC" id="2.7.11.25"/>
    </reaction>
</comment>
<reference evidence="13" key="1">
    <citation type="submission" date="2019-03" db="EMBL/GenBank/DDBJ databases">
        <title>Improved annotation for the trematode Fasciola hepatica.</title>
        <authorList>
            <person name="Choi Y.-J."/>
            <person name="Martin J."/>
            <person name="Mitreva M."/>
        </authorList>
    </citation>
    <scope>NUCLEOTIDE SEQUENCE [LARGE SCALE GENOMIC DNA]</scope>
</reference>
<dbReference type="Pfam" id="PF07714">
    <property type="entry name" value="PK_Tyr_Ser-Thr"/>
    <property type="match status" value="1"/>
</dbReference>
<feature type="region of interest" description="Disordered" evidence="11">
    <location>
        <begin position="1091"/>
        <end position="1122"/>
    </location>
</feature>
<evidence type="ECO:0000256" key="9">
    <source>
        <dbReference type="ARBA" id="ARBA00048329"/>
    </source>
</evidence>
<protein>
    <recommendedName>
        <fullName evidence="2">mitogen-activated protein kinase kinase kinase</fullName>
        <ecNumber evidence="2">2.7.11.25</ecNumber>
    </recommendedName>
</protein>
<evidence type="ECO:0000313" key="14">
    <source>
        <dbReference type="Proteomes" id="UP000230066"/>
    </source>
</evidence>
<evidence type="ECO:0000256" key="1">
    <source>
        <dbReference type="ARBA" id="ARBA00006529"/>
    </source>
</evidence>
<evidence type="ECO:0000256" key="6">
    <source>
        <dbReference type="ARBA" id="ARBA00022777"/>
    </source>
</evidence>
<evidence type="ECO:0000256" key="5">
    <source>
        <dbReference type="ARBA" id="ARBA00022741"/>
    </source>
</evidence>
<organism evidence="13 14">
    <name type="scientific">Fasciola hepatica</name>
    <name type="common">Liver fluke</name>
    <dbReference type="NCBI Taxonomy" id="6192"/>
    <lineage>
        <taxon>Eukaryota</taxon>
        <taxon>Metazoa</taxon>
        <taxon>Spiralia</taxon>
        <taxon>Lophotrochozoa</taxon>
        <taxon>Platyhelminthes</taxon>
        <taxon>Trematoda</taxon>
        <taxon>Digenea</taxon>
        <taxon>Plagiorchiida</taxon>
        <taxon>Echinostomata</taxon>
        <taxon>Echinostomatoidea</taxon>
        <taxon>Fasciolidae</taxon>
        <taxon>Fasciola</taxon>
    </lineage>
</organism>
<evidence type="ECO:0000256" key="3">
    <source>
        <dbReference type="ARBA" id="ARBA00022527"/>
    </source>
</evidence>
<feature type="compositionally biased region" description="Polar residues" evidence="11">
    <location>
        <begin position="1006"/>
        <end position="1018"/>
    </location>
</feature>
<feature type="compositionally biased region" description="Polar residues" evidence="11">
    <location>
        <begin position="812"/>
        <end position="831"/>
    </location>
</feature>
<comment type="catalytic activity">
    <reaction evidence="8">
        <text>L-threonyl-[protein] + ATP = O-phospho-L-threonyl-[protein] + ADP + H(+)</text>
        <dbReference type="Rhea" id="RHEA:46608"/>
        <dbReference type="Rhea" id="RHEA-COMP:11060"/>
        <dbReference type="Rhea" id="RHEA-COMP:11605"/>
        <dbReference type="ChEBI" id="CHEBI:15378"/>
        <dbReference type="ChEBI" id="CHEBI:30013"/>
        <dbReference type="ChEBI" id="CHEBI:30616"/>
        <dbReference type="ChEBI" id="CHEBI:61977"/>
        <dbReference type="ChEBI" id="CHEBI:456216"/>
        <dbReference type="EC" id="2.7.11.25"/>
    </reaction>
</comment>
<comment type="similarity">
    <text evidence="1">Belongs to the protein kinase superfamily. STE Ser/Thr protein kinase family. MAP kinase kinase kinase subfamily.</text>
</comment>
<feature type="compositionally biased region" description="Polar residues" evidence="11">
    <location>
        <begin position="1155"/>
        <end position="1170"/>
    </location>
</feature>
<feature type="region of interest" description="Disordered" evidence="11">
    <location>
        <begin position="716"/>
        <end position="745"/>
    </location>
</feature>
<gene>
    <name evidence="13" type="ORF">D915_001387</name>
</gene>
<dbReference type="PRINTS" id="PR00109">
    <property type="entry name" value="TYRKINASE"/>
</dbReference>
<evidence type="ECO:0000256" key="7">
    <source>
        <dbReference type="ARBA" id="ARBA00022840"/>
    </source>
</evidence>
<dbReference type="GO" id="GO:0005524">
    <property type="term" value="F:ATP binding"/>
    <property type="evidence" value="ECO:0007669"/>
    <property type="project" value="UniProtKB-KW"/>
</dbReference>
<accession>A0A4E0RKC4</accession>
<dbReference type="Gene3D" id="3.30.200.20">
    <property type="entry name" value="Phosphorylase Kinase, domain 1"/>
    <property type="match status" value="1"/>
</dbReference>
<feature type="region of interest" description="Disordered" evidence="11">
    <location>
        <begin position="1005"/>
        <end position="1029"/>
    </location>
</feature>
<dbReference type="Proteomes" id="UP000230066">
    <property type="component" value="Unassembled WGS sequence"/>
</dbReference>
<feature type="region of interest" description="Disordered" evidence="11">
    <location>
        <begin position="1399"/>
        <end position="1423"/>
    </location>
</feature>
<feature type="domain" description="Protein kinase" evidence="12">
    <location>
        <begin position="193"/>
        <end position="434"/>
    </location>
</feature>
<evidence type="ECO:0000256" key="11">
    <source>
        <dbReference type="SAM" id="MobiDB-lite"/>
    </source>
</evidence>
<dbReference type="EMBL" id="JXXN02000314">
    <property type="protein sequence ID" value="THD27813.1"/>
    <property type="molecule type" value="Genomic_DNA"/>
</dbReference>
<name>A0A4E0RKC4_FASHE</name>
<dbReference type="GO" id="GO:0004709">
    <property type="term" value="F:MAP kinase kinase kinase activity"/>
    <property type="evidence" value="ECO:0007669"/>
    <property type="project" value="UniProtKB-EC"/>
</dbReference>
<dbReference type="GO" id="GO:0005737">
    <property type="term" value="C:cytoplasm"/>
    <property type="evidence" value="ECO:0007669"/>
    <property type="project" value="TreeGrafter"/>
</dbReference>